<proteinExistence type="inferred from homology"/>
<dbReference type="Gene3D" id="3.40.30.10">
    <property type="entry name" value="Glutaredoxin"/>
    <property type="match status" value="1"/>
</dbReference>
<organism evidence="6 7">
    <name type="scientific">Luteimonas salinisoli</name>
    <dbReference type="NCBI Taxonomy" id="2752307"/>
    <lineage>
        <taxon>Bacteria</taxon>
        <taxon>Pseudomonadati</taxon>
        <taxon>Pseudomonadota</taxon>
        <taxon>Gammaproteobacteria</taxon>
        <taxon>Lysobacterales</taxon>
        <taxon>Lysobacteraceae</taxon>
        <taxon>Luteimonas</taxon>
    </lineage>
</organism>
<evidence type="ECO:0000256" key="3">
    <source>
        <dbReference type="RuleBase" id="RU003494"/>
    </source>
</evidence>
<dbReference type="CDD" id="cd03046">
    <property type="entry name" value="GST_N_GTT1_like"/>
    <property type="match status" value="1"/>
</dbReference>
<dbReference type="InterPro" id="IPR040079">
    <property type="entry name" value="Glutathione_S-Trfase"/>
</dbReference>
<evidence type="ECO:0000259" key="5">
    <source>
        <dbReference type="PROSITE" id="PS50405"/>
    </source>
</evidence>
<dbReference type="SUPFAM" id="SSF52833">
    <property type="entry name" value="Thioredoxin-like"/>
    <property type="match status" value="1"/>
</dbReference>
<dbReference type="PANTHER" id="PTHR44051:SF8">
    <property type="entry name" value="GLUTATHIONE S-TRANSFERASE GSTA"/>
    <property type="match status" value="1"/>
</dbReference>
<comment type="similarity">
    <text evidence="1 3">Belongs to the GST superfamily.</text>
</comment>
<dbReference type="SFLD" id="SFLDG01150">
    <property type="entry name" value="Main.1:_Beta-like"/>
    <property type="match status" value="1"/>
</dbReference>
<keyword evidence="2 6" id="KW-0808">Transferase</keyword>
<evidence type="ECO:0000313" key="6">
    <source>
        <dbReference type="EMBL" id="NZA27154.1"/>
    </source>
</evidence>
<evidence type="ECO:0000256" key="1">
    <source>
        <dbReference type="ARBA" id="ARBA00007409"/>
    </source>
</evidence>
<protein>
    <submittedName>
        <fullName evidence="6">Glutathione S-transferase family protein</fullName>
    </submittedName>
</protein>
<dbReference type="PANTHER" id="PTHR44051">
    <property type="entry name" value="GLUTATHIONE S-TRANSFERASE-RELATED"/>
    <property type="match status" value="1"/>
</dbReference>
<reference evidence="6 7" key="1">
    <citation type="submission" date="2020-07" db="EMBL/GenBank/DDBJ databases">
        <title>Luteimonas sp. SJ-92.</title>
        <authorList>
            <person name="Huang X.-X."/>
            <person name="Xu L."/>
            <person name="Sun J.-Q."/>
        </authorList>
    </citation>
    <scope>NUCLEOTIDE SEQUENCE [LARGE SCALE GENOMIC DNA]</scope>
    <source>
        <strain evidence="6 7">SJ-92</strain>
    </source>
</reference>
<gene>
    <name evidence="6" type="ORF">H0E84_12260</name>
</gene>
<dbReference type="Pfam" id="PF02798">
    <property type="entry name" value="GST_N"/>
    <property type="match status" value="1"/>
</dbReference>
<dbReference type="InterPro" id="IPR036282">
    <property type="entry name" value="Glutathione-S-Trfase_C_sf"/>
</dbReference>
<comment type="caution">
    <text evidence="6">The sequence shown here is derived from an EMBL/GenBank/DDBJ whole genome shotgun (WGS) entry which is preliminary data.</text>
</comment>
<dbReference type="RefSeq" id="WP_180678929.1">
    <property type="nucleotide sequence ID" value="NZ_JACCKA010000072.1"/>
</dbReference>
<feature type="domain" description="GST N-terminal" evidence="4">
    <location>
        <begin position="1"/>
        <end position="79"/>
    </location>
</feature>
<sequence>MKLYGFGPTRSLRAMWALRELGIDFEFVSVDLLAGEAETPEFLRLNPAGKLPVLVDGDLVLTESAAIVLYLAEKHPESGLLPSDLGTRAQIYKWVMFAMTELEQPLWRIARHTFLYPEARRLPADVDLAREEFRQMAAILDRHMQGRTCIVGETFSAADCVIAYLMDWAGEEDLLDGLPQLRAYMERMYARPTAPPRIARAFAEVQAASA</sequence>
<evidence type="ECO:0000256" key="2">
    <source>
        <dbReference type="ARBA" id="ARBA00022679"/>
    </source>
</evidence>
<dbReference type="SUPFAM" id="SSF47616">
    <property type="entry name" value="GST C-terminal domain-like"/>
    <property type="match status" value="1"/>
</dbReference>
<feature type="domain" description="GST C-terminal" evidence="5">
    <location>
        <begin position="84"/>
        <end position="210"/>
    </location>
</feature>
<dbReference type="InterPro" id="IPR036249">
    <property type="entry name" value="Thioredoxin-like_sf"/>
</dbReference>
<dbReference type="InterPro" id="IPR010987">
    <property type="entry name" value="Glutathione-S-Trfase_C-like"/>
</dbReference>
<dbReference type="Pfam" id="PF00043">
    <property type="entry name" value="GST_C"/>
    <property type="match status" value="1"/>
</dbReference>
<dbReference type="PROSITE" id="PS50405">
    <property type="entry name" value="GST_CTER"/>
    <property type="match status" value="1"/>
</dbReference>
<dbReference type="FunFam" id="3.40.30.10:FF:000039">
    <property type="entry name" value="Glutathione S-transferase domain"/>
    <property type="match status" value="1"/>
</dbReference>
<dbReference type="AlphaFoldDB" id="A0A853JEH3"/>
<dbReference type="PROSITE" id="PS50404">
    <property type="entry name" value="GST_NTER"/>
    <property type="match status" value="1"/>
</dbReference>
<dbReference type="GO" id="GO:0016740">
    <property type="term" value="F:transferase activity"/>
    <property type="evidence" value="ECO:0007669"/>
    <property type="project" value="UniProtKB-KW"/>
</dbReference>
<accession>A0A853JEH3</accession>
<name>A0A853JEH3_9GAMM</name>
<dbReference type="SFLD" id="SFLDS00019">
    <property type="entry name" value="Glutathione_Transferase_(cytos"/>
    <property type="match status" value="1"/>
</dbReference>
<evidence type="ECO:0000259" key="4">
    <source>
        <dbReference type="PROSITE" id="PS50404"/>
    </source>
</evidence>
<dbReference type="SFLD" id="SFLDG00358">
    <property type="entry name" value="Main_(cytGST)"/>
    <property type="match status" value="1"/>
</dbReference>
<dbReference type="EMBL" id="JACCKA010000072">
    <property type="protein sequence ID" value="NZA27154.1"/>
    <property type="molecule type" value="Genomic_DNA"/>
</dbReference>
<dbReference type="Gene3D" id="1.20.1050.10">
    <property type="match status" value="1"/>
</dbReference>
<dbReference type="CDD" id="cd03207">
    <property type="entry name" value="GST_C_8"/>
    <property type="match status" value="1"/>
</dbReference>
<dbReference type="Proteomes" id="UP000578091">
    <property type="component" value="Unassembled WGS sequence"/>
</dbReference>
<evidence type="ECO:0000313" key="7">
    <source>
        <dbReference type="Proteomes" id="UP000578091"/>
    </source>
</evidence>
<dbReference type="InterPro" id="IPR004046">
    <property type="entry name" value="GST_C"/>
</dbReference>
<keyword evidence="7" id="KW-1185">Reference proteome</keyword>
<dbReference type="InterPro" id="IPR004045">
    <property type="entry name" value="Glutathione_S-Trfase_N"/>
</dbReference>